<dbReference type="AlphaFoldDB" id="A0A9P8WJ16"/>
<gene>
    <name evidence="1" type="ORF">B0T10DRAFT_578751</name>
</gene>
<evidence type="ECO:0000313" key="1">
    <source>
        <dbReference type="EMBL" id="KAH6898884.1"/>
    </source>
</evidence>
<dbReference type="Proteomes" id="UP000777438">
    <property type="component" value="Unassembled WGS sequence"/>
</dbReference>
<reference evidence="1 2" key="1">
    <citation type="journal article" date="2021" name="Nat. Commun.">
        <title>Genetic determinants of endophytism in the Arabidopsis root mycobiome.</title>
        <authorList>
            <person name="Mesny F."/>
            <person name="Miyauchi S."/>
            <person name="Thiergart T."/>
            <person name="Pickel B."/>
            <person name="Atanasova L."/>
            <person name="Karlsson M."/>
            <person name="Huettel B."/>
            <person name="Barry K.W."/>
            <person name="Haridas S."/>
            <person name="Chen C."/>
            <person name="Bauer D."/>
            <person name="Andreopoulos W."/>
            <person name="Pangilinan J."/>
            <person name="LaButti K."/>
            <person name="Riley R."/>
            <person name="Lipzen A."/>
            <person name="Clum A."/>
            <person name="Drula E."/>
            <person name="Henrissat B."/>
            <person name="Kohler A."/>
            <person name="Grigoriev I.V."/>
            <person name="Martin F.M."/>
            <person name="Hacquard S."/>
        </authorList>
    </citation>
    <scope>NUCLEOTIDE SEQUENCE [LARGE SCALE GENOMIC DNA]</scope>
    <source>
        <strain evidence="1 2">MPI-CAGE-CH-0241</strain>
    </source>
</reference>
<proteinExistence type="predicted"/>
<dbReference type="OrthoDB" id="536881at2759"/>
<keyword evidence="2" id="KW-1185">Reference proteome</keyword>
<sequence length="437" mass="47374">MQVRGVAGVAQAVDCTNVTIADADDAADVRGSCTVITGNLGFSKTLSEDINLDGVTEIQGDITHSGCEEAWDDCTIPDAFTISSTTLTKVGGAIDFWYFQGLQELSFPALTEVQGSVSLKRLHQLKTLDITKLARLGYFILEAQNLTKLEHEGLEGFTGENKYGAVAFWAAAVTNVDSFFNHPIEANGSADQSGVTISGEYLPNLDRLNFAWAKVPRLWVSGNNINVTLGNSRASAMEIDSLVLKGNITALNRHSAVKNLTVGGLTVEADDYIEELELPFDHCSGLSVATSDSLQSIKLPRAALSWEDFDLSISSCDSLNLASQYDGDEQLWYWPEKNMSKISITGVNVTNGFFDSFLDYHANGNNSLKVLKEFTISPNQNQETSFNCTPFDDLKSRGVLPSDYKCDNVTESAASPIGLHGLWHYGAASAAIAFYLI</sequence>
<comment type="caution">
    <text evidence="1">The sequence shown here is derived from an EMBL/GenBank/DDBJ whole genome shotgun (WGS) entry which is preliminary data.</text>
</comment>
<dbReference type="EMBL" id="JAGPYM010000002">
    <property type="protein sequence ID" value="KAH6898884.1"/>
    <property type="molecule type" value="Genomic_DNA"/>
</dbReference>
<dbReference type="Gene3D" id="3.80.20.20">
    <property type="entry name" value="Receptor L-domain"/>
    <property type="match status" value="1"/>
</dbReference>
<evidence type="ECO:0000313" key="2">
    <source>
        <dbReference type="Proteomes" id="UP000777438"/>
    </source>
</evidence>
<accession>A0A9P8WJ16</accession>
<name>A0A9P8WJ16_9HYPO</name>
<dbReference type="SUPFAM" id="SSF52058">
    <property type="entry name" value="L domain-like"/>
    <property type="match status" value="1"/>
</dbReference>
<protein>
    <submittedName>
        <fullName evidence="1">Uncharacterized protein</fullName>
    </submittedName>
</protein>
<organism evidence="1 2">
    <name type="scientific">Thelonectria olida</name>
    <dbReference type="NCBI Taxonomy" id="1576542"/>
    <lineage>
        <taxon>Eukaryota</taxon>
        <taxon>Fungi</taxon>
        <taxon>Dikarya</taxon>
        <taxon>Ascomycota</taxon>
        <taxon>Pezizomycotina</taxon>
        <taxon>Sordariomycetes</taxon>
        <taxon>Hypocreomycetidae</taxon>
        <taxon>Hypocreales</taxon>
        <taxon>Nectriaceae</taxon>
        <taxon>Thelonectria</taxon>
    </lineage>
</organism>
<dbReference type="InterPro" id="IPR036941">
    <property type="entry name" value="Rcpt_L-dom_sf"/>
</dbReference>